<keyword evidence="2" id="KW-0255">Endonuclease</keyword>
<dbReference type="InterPro" id="IPR011335">
    <property type="entry name" value="Restrct_endonuc-II-like"/>
</dbReference>
<keyword evidence="2" id="KW-0378">Hydrolase</keyword>
<evidence type="ECO:0000259" key="1">
    <source>
        <dbReference type="Pfam" id="PF04480"/>
    </source>
</evidence>
<protein>
    <submittedName>
        <fullName evidence="2">Very-short-patch-repair endonuclease</fullName>
    </submittedName>
</protein>
<feature type="domain" description="DUF559" evidence="1">
    <location>
        <begin position="227"/>
        <end position="290"/>
    </location>
</feature>
<accession>A0A841BRU5</accession>
<keyword evidence="2" id="KW-0540">Nuclease</keyword>
<dbReference type="EMBL" id="JACHMN010000002">
    <property type="protein sequence ID" value="MBB5870425.1"/>
    <property type="molecule type" value="Genomic_DNA"/>
</dbReference>
<dbReference type="Pfam" id="PF04480">
    <property type="entry name" value="DUF559"/>
    <property type="match status" value="1"/>
</dbReference>
<evidence type="ECO:0000313" key="3">
    <source>
        <dbReference type="Proteomes" id="UP000587527"/>
    </source>
</evidence>
<name>A0A841BRU5_9ACTN</name>
<keyword evidence="3" id="KW-1185">Reference proteome</keyword>
<dbReference type="SUPFAM" id="SSF52980">
    <property type="entry name" value="Restriction endonuclease-like"/>
    <property type="match status" value="1"/>
</dbReference>
<gene>
    <name evidence="2" type="ORF">F4553_003804</name>
</gene>
<reference evidence="2 3" key="1">
    <citation type="submission" date="2020-08" db="EMBL/GenBank/DDBJ databases">
        <title>Sequencing the genomes of 1000 actinobacteria strains.</title>
        <authorList>
            <person name="Klenk H.-P."/>
        </authorList>
    </citation>
    <scope>NUCLEOTIDE SEQUENCE [LARGE SCALE GENOMIC DNA]</scope>
    <source>
        <strain evidence="2 3">DSM 45362</strain>
    </source>
</reference>
<dbReference type="RefSeq" id="WP_184837815.1">
    <property type="nucleotide sequence ID" value="NZ_JACHMN010000002.1"/>
</dbReference>
<proteinExistence type="predicted"/>
<dbReference type="InterPro" id="IPR007569">
    <property type="entry name" value="DUF559"/>
</dbReference>
<sequence length="296" mass="32366">MPRVAVRPRELTGRIFSARSALQRGLLTPADLHSTAWQRLFRGVYADRALTITHLLRVRAAAKHLLPADAVIAGRSAAYLHGADVIPDDDPVEIISPRSFGPMRGIRSHLGSVASDETAIGPLGLPVTTPVRTCWDLARWLDTVEAVVIIDILAAKHVVTIGELKAHALAQAGTRGWLRLSKAADLADAGSESPQESRLRVGLVRSGVPRPVTQHAIYQDGTFIARVDLAWPQFKIAIEYDGQWHIATAQFHKDRRRLNALQAAGWIVLHVTSERLRNDLPGVVAELRAAIATRKP</sequence>
<comment type="caution">
    <text evidence="2">The sequence shown here is derived from an EMBL/GenBank/DDBJ whole genome shotgun (WGS) entry which is preliminary data.</text>
</comment>
<dbReference type="GO" id="GO:0004519">
    <property type="term" value="F:endonuclease activity"/>
    <property type="evidence" value="ECO:0007669"/>
    <property type="project" value="UniProtKB-KW"/>
</dbReference>
<evidence type="ECO:0000313" key="2">
    <source>
        <dbReference type="EMBL" id="MBB5870425.1"/>
    </source>
</evidence>
<organism evidence="2 3">
    <name type="scientific">Allocatelliglobosispora scoriae</name>
    <dbReference type="NCBI Taxonomy" id="643052"/>
    <lineage>
        <taxon>Bacteria</taxon>
        <taxon>Bacillati</taxon>
        <taxon>Actinomycetota</taxon>
        <taxon>Actinomycetes</taxon>
        <taxon>Micromonosporales</taxon>
        <taxon>Micromonosporaceae</taxon>
        <taxon>Allocatelliglobosispora</taxon>
    </lineage>
</organism>
<dbReference type="Proteomes" id="UP000587527">
    <property type="component" value="Unassembled WGS sequence"/>
</dbReference>
<dbReference type="Gene3D" id="3.40.960.10">
    <property type="entry name" value="VSR Endonuclease"/>
    <property type="match status" value="1"/>
</dbReference>
<dbReference type="AlphaFoldDB" id="A0A841BRU5"/>